<comment type="subcellular location">
    <subcellularLocation>
        <location evidence="1 7">Cytoplasm</location>
        <location evidence="1 7">Cytoskeleton</location>
    </subcellularLocation>
</comment>
<dbReference type="GO" id="GO:0030027">
    <property type="term" value="C:lamellipodium"/>
    <property type="evidence" value="ECO:0007669"/>
    <property type="project" value="TreeGrafter"/>
</dbReference>
<reference evidence="10" key="1">
    <citation type="submission" date="2018-06" db="EMBL/GenBank/DDBJ databases">
        <title>Genome assembly of Danube salmon.</title>
        <authorList>
            <person name="Macqueen D.J."/>
            <person name="Gundappa M.K."/>
        </authorList>
    </citation>
    <scope>NUCLEOTIDE SEQUENCE [LARGE SCALE GENOMIC DNA]</scope>
</reference>
<reference evidence="9" key="2">
    <citation type="submission" date="2025-08" db="UniProtKB">
        <authorList>
            <consortium name="Ensembl"/>
        </authorList>
    </citation>
    <scope>IDENTIFICATION</scope>
</reference>
<evidence type="ECO:0000313" key="10">
    <source>
        <dbReference type="Proteomes" id="UP000314982"/>
    </source>
</evidence>
<dbReference type="CDD" id="cd23344">
    <property type="entry name" value="beta-trefoil_FSCN1_rpt1"/>
    <property type="match status" value="1"/>
</dbReference>
<evidence type="ECO:0000256" key="5">
    <source>
        <dbReference type="ARBA" id="ARBA00023212"/>
    </source>
</evidence>
<dbReference type="GO" id="GO:0031253">
    <property type="term" value="C:cell projection membrane"/>
    <property type="evidence" value="ECO:0007669"/>
    <property type="project" value="TreeGrafter"/>
</dbReference>
<dbReference type="GO" id="GO:0005902">
    <property type="term" value="C:microvillus"/>
    <property type="evidence" value="ECO:0007669"/>
    <property type="project" value="TreeGrafter"/>
</dbReference>
<evidence type="ECO:0000256" key="2">
    <source>
        <dbReference type="ARBA" id="ARBA00007415"/>
    </source>
</evidence>
<feature type="domain" description="Fascin-like" evidence="8">
    <location>
        <begin position="272"/>
        <end position="329"/>
    </location>
</feature>
<evidence type="ECO:0000256" key="4">
    <source>
        <dbReference type="ARBA" id="ARBA00023203"/>
    </source>
</evidence>
<dbReference type="InterPro" id="IPR022768">
    <property type="entry name" value="Fascin-like_dom"/>
</dbReference>
<dbReference type="AlphaFoldDB" id="A0A4W5L690"/>
<evidence type="ECO:0000256" key="7">
    <source>
        <dbReference type="PIRNR" id="PIRNR005682"/>
    </source>
</evidence>
<dbReference type="GO" id="GO:0051015">
    <property type="term" value="F:actin filament binding"/>
    <property type="evidence" value="ECO:0007669"/>
    <property type="project" value="InterPro"/>
</dbReference>
<dbReference type="GO" id="GO:0007163">
    <property type="term" value="P:establishment or maintenance of cell polarity"/>
    <property type="evidence" value="ECO:0007669"/>
    <property type="project" value="TreeGrafter"/>
</dbReference>
<feature type="domain" description="Fascin-like" evidence="8">
    <location>
        <begin position="147"/>
        <end position="259"/>
    </location>
</feature>
<dbReference type="GO" id="GO:0030426">
    <property type="term" value="C:growth cone"/>
    <property type="evidence" value="ECO:0007669"/>
    <property type="project" value="TreeGrafter"/>
</dbReference>
<feature type="domain" description="Fascin-like" evidence="8">
    <location>
        <begin position="364"/>
        <end position="467"/>
    </location>
</feature>
<evidence type="ECO:0000256" key="6">
    <source>
        <dbReference type="ARBA" id="ARBA00067375"/>
    </source>
</evidence>
<dbReference type="PANTHER" id="PTHR10551:SF39">
    <property type="entry name" value="FASCIN"/>
    <property type="match status" value="1"/>
</dbReference>
<keyword evidence="3 7" id="KW-0963">Cytoplasm</keyword>
<name>A0A4W5L690_9TELE</name>
<dbReference type="Proteomes" id="UP000314982">
    <property type="component" value="Unassembled WGS sequence"/>
</dbReference>
<reference evidence="9" key="3">
    <citation type="submission" date="2025-09" db="UniProtKB">
        <authorList>
            <consortium name="Ensembl"/>
        </authorList>
    </citation>
    <scope>IDENTIFICATION</scope>
</reference>
<comment type="similarity">
    <text evidence="2 7">Belongs to the fascin family.</text>
</comment>
<dbReference type="FunFam" id="2.80.10.50:FF:000010">
    <property type="entry name" value="Fascin"/>
    <property type="match status" value="1"/>
</dbReference>
<dbReference type="Pfam" id="PF06268">
    <property type="entry name" value="Fascin"/>
    <property type="match status" value="4"/>
</dbReference>
<dbReference type="GO" id="GO:0016477">
    <property type="term" value="P:cell migration"/>
    <property type="evidence" value="ECO:0007669"/>
    <property type="project" value="TreeGrafter"/>
</dbReference>
<dbReference type="STRING" id="62062.ENSHHUP00000020989"/>
<dbReference type="GO" id="GO:0015629">
    <property type="term" value="C:actin cytoskeleton"/>
    <property type="evidence" value="ECO:0007669"/>
    <property type="project" value="TreeGrafter"/>
</dbReference>
<dbReference type="InterPro" id="IPR010431">
    <property type="entry name" value="Fascin"/>
</dbReference>
<dbReference type="GO" id="GO:0030674">
    <property type="term" value="F:protein-macromolecule adaptor activity"/>
    <property type="evidence" value="ECO:0007669"/>
    <property type="project" value="InterPro"/>
</dbReference>
<dbReference type="FunFam" id="2.80.10.50:FF:000030">
    <property type="entry name" value="Fascin"/>
    <property type="match status" value="1"/>
</dbReference>
<dbReference type="PANTHER" id="PTHR10551">
    <property type="entry name" value="FASCIN"/>
    <property type="match status" value="1"/>
</dbReference>
<keyword evidence="5 7" id="KW-0206">Cytoskeleton</keyword>
<dbReference type="InterPro" id="IPR024703">
    <property type="entry name" value="Fascin_metazoans"/>
</dbReference>
<dbReference type="SUPFAM" id="SSF50405">
    <property type="entry name" value="Actin-crosslinking proteins"/>
    <property type="match status" value="4"/>
</dbReference>
<dbReference type="CDD" id="cd23348">
    <property type="entry name" value="beta-trefoil_FSCN1_rpt2"/>
    <property type="match status" value="1"/>
</dbReference>
<dbReference type="GO" id="GO:0051017">
    <property type="term" value="P:actin filament bundle assembly"/>
    <property type="evidence" value="ECO:0007669"/>
    <property type="project" value="TreeGrafter"/>
</dbReference>
<dbReference type="FunFam" id="2.80.10.50:FF:000015">
    <property type="entry name" value="Fascin"/>
    <property type="match status" value="1"/>
</dbReference>
<keyword evidence="4 7" id="KW-0009">Actin-binding</keyword>
<feature type="domain" description="Fascin-like" evidence="8">
    <location>
        <begin position="25"/>
        <end position="138"/>
    </location>
</feature>
<protein>
    <recommendedName>
        <fullName evidence="6 7">Fascin</fullName>
    </recommendedName>
</protein>
<dbReference type="Ensembl" id="ENSHHUT00000021778.1">
    <property type="protein sequence ID" value="ENSHHUP00000020989.1"/>
    <property type="gene ID" value="ENSHHUG00000013150.1"/>
</dbReference>
<evidence type="ECO:0000256" key="3">
    <source>
        <dbReference type="ARBA" id="ARBA00022490"/>
    </source>
</evidence>
<organism evidence="9 10">
    <name type="scientific">Hucho hucho</name>
    <name type="common">huchen</name>
    <dbReference type="NCBI Taxonomy" id="62062"/>
    <lineage>
        <taxon>Eukaryota</taxon>
        <taxon>Metazoa</taxon>
        <taxon>Chordata</taxon>
        <taxon>Craniata</taxon>
        <taxon>Vertebrata</taxon>
        <taxon>Euteleostomi</taxon>
        <taxon>Actinopterygii</taxon>
        <taxon>Neopterygii</taxon>
        <taxon>Teleostei</taxon>
        <taxon>Protacanthopterygii</taxon>
        <taxon>Salmoniformes</taxon>
        <taxon>Salmonidae</taxon>
        <taxon>Salmoninae</taxon>
        <taxon>Hucho</taxon>
    </lineage>
</organism>
<evidence type="ECO:0000313" key="9">
    <source>
        <dbReference type="Ensembl" id="ENSHHUP00000020989.1"/>
    </source>
</evidence>
<proteinExistence type="inferred from homology"/>
<keyword evidence="10" id="KW-1185">Reference proteome</keyword>
<evidence type="ECO:0000259" key="8">
    <source>
        <dbReference type="Pfam" id="PF06268"/>
    </source>
</evidence>
<dbReference type="GeneTree" id="ENSGT00950000183157"/>
<dbReference type="GO" id="GO:0005737">
    <property type="term" value="C:cytoplasm"/>
    <property type="evidence" value="ECO:0007669"/>
    <property type="project" value="TreeGrafter"/>
</dbReference>
<dbReference type="GO" id="GO:0030175">
    <property type="term" value="C:filopodium"/>
    <property type="evidence" value="ECO:0007669"/>
    <property type="project" value="TreeGrafter"/>
</dbReference>
<dbReference type="PIRSF" id="PIRSF005682">
    <property type="entry name" value="Fascin"/>
    <property type="match status" value="1"/>
</dbReference>
<accession>A0A4W5L690</accession>
<dbReference type="InterPro" id="IPR008999">
    <property type="entry name" value="Actin-crosslinking"/>
</dbReference>
<evidence type="ECO:0000256" key="1">
    <source>
        <dbReference type="ARBA" id="ARBA00004245"/>
    </source>
</evidence>
<sequence length="467" mass="51911">MCSNGASNGTSDMLQIQFGLINCGNKYLTAETFGFKINASATSLKKKQIWTLEQSGEEAAGNVFCLKSHLGRYIAVDKDGNVTGDSESSGPETRFIVTAHDDGRWSLQSEVHGRYLGGTEDRISCFAQTASVAEKWSVHIAMHPQVNIFSVTRKRYAHLSSKVDEVSIDRDVPWGVDSLITLVFRDQRYHLQTSDNRFLKNDGGLEAAPDKTTGYTLEFRSGKVAFRDCSGRYLAPSGPSGTMKSGKTSRVGKDELFSLEQSHPQVVLTASNERNVSTRQGMDLSANQDEEGDQEVFQVEMSRENRKCAFRTAAGKYWTLTTSGGLQFKHVCTHTHTPHHLYMNSEEFLMKLINRPIIVLRGEHGFIGCRKVTGTLDSNRSSYDYFTLTFREGAYSLQDSTGKFWMVGSEASVVSSSDTPVDFLLEFCDYNKVAIRSVADGKYLHGDHAGVLKANADDLETATFWEY</sequence>
<dbReference type="FunFam" id="2.80.10.50:FF:000008">
    <property type="entry name" value="Fascin"/>
    <property type="match status" value="1"/>
</dbReference>
<dbReference type="Gene3D" id="2.80.10.50">
    <property type="match status" value="4"/>
</dbReference>
<dbReference type="GO" id="GO:0001726">
    <property type="term" value="C:ruffle"/>
    <property type="evidence" value="ECO:0007669"/>
    <property type="project" value="TreeGrafter"/>
</dbReference>